<keyword evidence="1" id="KW-1133">Transmembrane helix</keyword>
<name>A0AAP0RVL2_LIQFO</name>
<evidence type="ECO:0000313" key="3">
    <source>
        <dbReference type="Proteomes" id="UP001415857"/>
    </source>
</evidence>
<feature type="transmembrane region" description="Helical" evidence="1">
    <location>
        <begin position="46"/>
        <end position="64"/>
    </location>
</feature>
<evidence type="ECO:0000313" key="2">
    <source>
        <dbReference type="EMBL" id="KAK9285507.1"/>
    </source>
</evidence>
<reference evidence="2 3" key="1">
    <citation type="journal article" date="2024" name="Plant J.">
        <title>Genome sequences and population genomics reveal climatic adaptation and genomic divergence between two closely related sweetgum species.</title>
        <authorList>
            <person name="Xu W.Q."/>
            <person name="Ren C.Q."/>
            <person name="Zhang X.Y."/>
            <person name="Comes H.P."/>
            <person name="Liu X.H."/>
            <person name="Li Y.G."/>
            <person name="Kettle C.J."/>
            <person name="Jalonen R."/>
            <person name="Gaisberger H."/>
            <person name="Ma Y.Z."/>
            <person name="Qiu Y.X."/>
        </authorList>
    </citation>
    <scope>NUCLEOTIDE SEQUENCE [LARGE SCALE GENOMIC DNA]</scope>
    <source>
        <strain evidence="2">Hangzhou</strain>
    </source>
</reference>
<gene>
    <name evidence="2" type="ORF">L1049_024701</name>
</gene>
<dbReference type="Proteomes" id="UP001415857">
    <property type="component" value="Unassembled WGS sequence"/>
</dbReference>
<dbReference type="AlphaFoldDB" id="A0AAP0RVL2"/>
<accession>A0AAP0RVL2</accession>
<dbReference type="EMBL" id="JBBPBK010000005">
    <property type="protein sequence ID" value="KAK9285507.1"/>
    <property type="molecule type" value="Genomic_DNA"/>
</dbReference>
<organism evidence="2 3">
    <name type="scientific">Liquidambar formosana</name>
    <name type="common">Formosan gum</name>
    <dbReference type="NCBI Taxonomy" id="63359"/>
    <lineage>
        <taxon>Eukaryota</taxon>
        <taxon>Viridiplantae</taxon>
        <taxon>Streptophyta</taxon>
        <taxon>Embryophyta</taxon>
        <taxon>Tracheophyta</taxon>
        <taxon>Spermatophyta</taxon>
        <taxon>Magnoliopsida</taxon>
        <taxon>eudicotyledons</taxon>
        <taxon>Gunneridae</taxon>
        <taxon>Pentapetalae</taxon>
        <taxon>Saxifragales</taxon>
        <taxon>Altingiaceae</taxon>
        <taxon>Liquidambar</taxon>
    </lineage>
</organism>
<keyword evidence="1" id="KW-0472">Membrane</keyword>
<protein>
    <submittedName>
        <fullName evidence="2">Uncharacterized protein</fullName>
    </submittedName>
</protein>
<keyword evidence="3" id="KW-1185">Reference proteome</keyword>
<comment type="caution">
    <text evidence="2">The sequence shown here is derived from an EMBL/GenBank/DDBJ whole genome shotgun (WGS) entry which is preliminary data.</text>
</comment>
<proteinExistence type="predicted"/>
<keyword evidence="1" id="KW-0812">Transmembrane</keyword>
<evidence type="ECO:0000256" key="1">
    <source>
        <dbReference type="SAM" id="Phobius"/>
    </source>
</evidence>
<sequence>MFFDVAGIMIGLHEITEQSASDIADLFREWIGGGVRWMFRVGAERSQFNVFVGVLVGSCLIFLGGTSSDFFTGLCIGIMINMITTQPKYFEQQEKDQYLRLLMMMGYEKDEAKRALEEQKPQIMEMLIECIEGKVKTAQNKVVEEEKKKMVGSFSKKLQLS</sequence>